<evidence type="ECO:0008006" key="3">
    <source>
        <dbReference type="Google" id="ProtNLM"/>
    </source>
</evidence>
<proteinExistence type="predicted"/>
<reference evidence="1 2" key="1">
    <citation type="submission" date="2020-10" db="EMBL/GenBank/DDBJ databases">
        <title>Sequencing the genomes of 1000 actinobacteria strains.</title>
        <authorList>
            <person name="Klenk H.-P."/>
        </authorList>
    </citation>
    <scope>NUCLEOTIDE SEQUENCE [LARGE SCALE GENOMIC DNA]</scope>
    <source>
        <strain evidence="1 2">DSM 45157</strain>
    </source>
</reference>
<dbReference type="RefSeq" id="WP_191270994.1">
    <property type="nucleotide sequence ID" value="NZ_BMXJ01000004.1"/>
</dbReference>
<sequence length="125" mass="13929">MEHVLLSYLYLDERDLDGYASLLDSESGFCATDPDRARAPEAAAAFVFEQCVEHGRSHPERVISSGADVIVTGTLTPHSPDASRSRAEFFADFFTISEHGLLCTWRRFYAFDESTRETSGSDREG</sequence>
<gene>
    <name evidence="1" type="ORF">H4W79_002008</name>
</gene>
<evidence type="ECO:0000313" key="2">
    <source>
        <dbReference type="Proteomes" id="UP000598217"/>
    </source>
</evidence>
<protein>
    <recommendedName>
        <fullName evidence="3">SnoaL-like domain-containing protein</fullName>
    </recommendedName>
</protein>
<dbReference type="InterPro" id="IPR032710">
    <property type="entry name" value="NTF2-like_dom_sf"/>
</dbReference>
<keyword evidence="2" id="KW-1185">Reference proteome</keyword>
<dbReference type="SUPFAM" id="SSF54427">
    <property type="entry name" value="NTF2-like"/>
    <property type="match status" value="1"/>
</dbReference>
<dbReference type="Proteomes" id="UP000598217">
    <property type="component" value="Unassembled WGS sequence"/>
</dbReference>
<accession>A0ABR9HFH9</accession>
<comment type="caution">
    <text evidence="1">The sequence shown here is derived from an EMBL/GenBank/DDBJ whole genome shotgun (WGS) entry which is preliminary data.</text>
</comment>
<dbReference type="Gene3D" id="3.10.450.50">
    <property type="match status" value="1"/>
</dbReference>
<organism evidence="1 2">
    <name type="scientific">Nocardiopsis terrae</name>
    <dbReference type="NCBI Taxonomy" id="372655"/>
    <lineage>
        <taxon>Bacteria</taxon>
        <taxon>Bacillati</taxon>
        <taxon>Actinomycetota</taxon>
        <taxon>Actinomycetes</taxon>
        <taxon>Streptosporangiales</taxon>
        <taxon>Nocardiopsidaceae</taxon>
        <taxon>Nocardiopsis</taxon>
    </lineage>
</organism>
<dbReference type="EMBL" id="JADBDY010000001">
    <property type="protein sequence ID" value="MBE1457794.1"/>
    <property type="molecule type" value="Genomic_DNA"/>
</dbReference>
<evidence type="ECO:0000313" key="1">
    <source>
        <dbReference type="EMBL" id="MBE1457794.1"/>
    </source>
</evidence>
<name>A0ABR9HFH9_9ACTN</name>